<reference evidence="2" key="1">
    <citation type="submission" date="2013-11" db="EMBL/GenBank/DDBJ databases">
        <title>Genome sequence of the fusiform rust pathogen reveals effectors for host alternation and coevolution with pine.</title>
        <authorList>
            <consortium name="DOE Joint Genome Institute"/>
            <person name="Smith K."/>
            <person name="Pendleton A."/>
            <person name="Kubisiak T."/>
            <person name="Anderson C."/>
            <person name="Salamov A."/>
            <person name="Aerts A."/>
            <person name="Riley R."/>
            <person name="Clum A."/>
            <person name="Lindquist E."/>
            <person name="Ence D."/>
            <person name="Campbell M."/>
            <person name="Kronenberg Z."/>
            <person name="Feau N."/>
            <person name="Dhillon B."/>
            <person name="Hamelin R."/>
            <person name="Burleigh J."/>
            <person name="Smith J."/>
            <person name="Yandell M."/>
            <person name="Nelson C."/>
            <person name="Grigoriev I."/>
            <person name="Davis J."/>
        </authorList>
    </citation>
    <scope>NUCLEOTIDE SEQUENCE</scope>
    <source>
        <strain evidence="2">G11</strain>
    </source>
</reference>
<dbReference type="EMBL" id="MU167331">
    <property type="protein sequence ID" value="KAG0143003.1"/>
    <property type="molecule type" value="Genomic_DNA"/>
</dbReference>
<proteinExistence type="predicted"/>
<feature type="region of interest" description="Disordered" evidence="1">
    <location>
        <begin position="1"/>
        <end position="48"/>
    </location>
</feature>
<protein>
    <submittedName>
        <fullName evidence="2">Uncharacterized protein</fullName>
    </submittedName>
</protein>
<feature type="compositionally biased region" description="Polar residues" evidence="1">
    <location>
        <begin position="1"/>
        <end position="19"/>
    </location>
</feature>
<organism evidence="2 3">
    <name type="scientific">Cronartium quercuum f. sp. fusiforme G11</name>
    <dbReference type="NCBI Taxonomy" id="708437"/>
    <lineage>
        <taxon>Eukaryota</taxon>
        <taxon>Fungi</taxon>
        <taxon>Dikarya</taxon>
        <taxon>Basidiomycota</taxon>
        <taxon>Pucciniomycotina</taxon>
        <taxon>Pucciniomycetes</taxon>
        <taxon>Pucciniales</taxon>
        <taxon>Coleosporiaceae</taxon>
        <taxon>Cronartium</taxon>
    </lineage>
</organism>
<sequence length="112" mass="12326">MLEPDSNTAPSTFVEPSSDNEAKLEEGDPDAAIADDQESSADHADNRFLDEDNEELTVSKLLPAEAAQEEADDILPGAEARSLIGTSHPRIEQFETVRTELHYVQAQYLEII</sequence>
<accession>A0A9P6T9W8</accession>
<dbReference type="AlphaFoldDB" id="A0A9P6T9W8"/>
<dbReference type="Proteomes" id="UP000886653">
    <property type="component" value="Unassembled WGS sequence"/>
</dbReference>
<evidence type="ECO:0000313" key="2">
    <source>
        <dbReference type="EMBL" id="KAG0143003.1"/>
    </source>
</evidence>
<name>A0A9P6T9W8_9BASI</name>
<evidence type="ECO:0000256" key="1">
    <source>
        <dbReference type="SAM" id="MobiDB-lite"/>
    </source>
</evidence>
<keyword evidence="3" id="KW-1185">Reference proteome</keyword>
<feature type="compositionally biased region" description="Acidic residues" evidence="1">
    <location>
        <begin position="27"/>
        <end position="39"/>
    </location>
</feature>
<evidence type="ECO:0000313" key="3">
    <source>
        <dbReference type="Proteomes" id="UP000886653"/>
    </source>
</evidence>
<comment type="caution">
    <text evidence="2">The sequence shown here is derived from an EMBL/GenBank/DDBJ whole genome shotgun (WGS) entry which is preliminary data.</text>
</comment>
<gene>
    <name evidence="2" type="ORF">CROQUDRAFT_135234</name>
</gene>